<protein>
    <submittedName>
        <fullName evidence="6">2-dehydro-3-deoxy-6-phosphogalactonate aldolase</fullName>
        <ecNumber evidence="6">4.1.2.21</ecNumber>
    </submittedName>
</protein>
<dbReference type="PANTHER" id="PTHR30246:SF1">
    <property type="entry name" value="2-DEHYDRO-3-DEOXY-6-PHOSPHOGALACTONATE ALDOLASE-RELATED"/>
    <property type="match status" value="1"/>
</dbReference>
<evidence type="ECO:0000313" key="7">
    <source>
        <dbReference type="Proteomes" id="UP000007319"/>
    </source>
</evidence>
<proteinExistence type="inferred from homology"/>
<gene>
    <name evidence="6" type="primary">dgoA</name>
    <name evidence="6" type="ORF">AZOBR_p210117</name>
</gene>
<evidence type="ECO:0000256" key="4">
    <source>
        <dbReference type="ARBA" id="ARBA00023239"/>
    </source>
</evidence>
<geneLocation type="plasmid" evidence="6 7">
    <name>AZOBR_p2</name>
</geneLocation>
<dbReference type="InterPro" id="IPR000887">
    <property type="entry name" value="Aldlse_KDPG_KHG"/>
</dbReference>
<comment type="similarity">
    <text evidence="2">Belongs to the KHG/KDPG aldolase family.</text>
</comment>
<comment type="pathway">
    <text evidence="1">Carbohydrate acid metabolism.</text>
</comment>
<dbReference type="Gene3D" id="3.20.20.70">
    <property type="entry name" value="Aldolase class I"/>
    <property type="match status" value="1"/>
</dbReference>
<evidence type="ECO:0000256" key="2">
    <source>
        <dbReference type="ARBA" id="ARBA00006906"/>
    </source>
</evidence>
<evidence type="ECO:0000256" key="5">
    <source>
        <dbReference type="ARBA" id="ARBA00023277"/>
    </source>
</evidence>
<dbReference type="EMBL" id="HE577329">
    <property type="protein sequence ID" value="CCD01453.1"/>
    <property type="molecule type" value="Genomic_DNA"/>
</dbReference>
<evidence type="ECO:0000313" key="6">
    <source>
        <dbReference type="EMBL" id="CCD01453.1"/>
    </source>
</evidence>
<comment type="subunit">
    <text evidence="3">Homotrimer.</text>
</comment>
<dbReference type="Pfam" id="PF01081">
    <property type="entry name" value="Aldolase"/>
    <property type="match status" value="1"/>
</dbReference>
<keyword evidence="7" id="KW-1185">Reference proteome</keyword>
<keyword evidence="6" id="KW-0614">Plasmid</keyword>
<organism evidence="6 7">
    <name type="scientific">Azospirillum baldaniorum</name>
    <dbReference type="NCBI Taxonomy" id="1064539"/>
    <lineage>
        <taxon>Bacteria</taxon>
        <taxon>Pseudomonadati</taxon>
        <taxon>Pseudomonadota</taxon>
        <taxon>Alphaproteobacteria</taxon>
        <taxon>Rhodospirillales</taxon>
        <taxon>Azospirillaceae</taxon>
        <taxon>Azospirillum</taxon>
    </lineage>
</organism>
<evidence type="ECO:0000256" key="3">
    <source>
        <dbReference type="ARBA" id="ARBA00011233"/>
    </source>
</evidence>
<dbReference type="SUPFAM" id="SSF51569">
    <property type="entry name" value="Aldolase"/>
    <property type="match status" value="1"/>
</dbReference>
<keyword evidence="5" id="KW-0119">Carbohydrate metabolism</keyword>
<dbReference type="KEGG" id="abs:AZOBR_p210117"/>
<dbReference type="GO" id="GO:0008674">
    <property type="term" value="F:2-dehydro-3-deoxy-6-phosphogalactonate aldolase activity"/>
    <property type="evidence" value="ECO:0007669"/>
    <property type="project" value="UniProtKB-EC"/>
</dbReference>
<dbReference type="EC" id="4.1.2.21" evidence="6"/>
<keyword evidence="4 6" id="KW-0456">Lyase</keyword>
<name>A0A9P1NQG2_9PROT</name>
<sequence>MTNMSDDSLKARFDAAFSALPLVAILRGLTPAEAEGVAQTLYDSGFRMIEVPLNSPDPFTSIAAVRRLLPRDALVGAGTVLAVEQVARLKEIGADLVVMPHADTAVIRAAKAAGLVSLPGIATPTEAFAALSAGADALKIFPAELVGPRIIKAMRAILPAGTRLLPVGGIAPDTMAPFLEAGVAGFGLGSALYAPGLSAAEVGVRADAFVAAWRRLNPR</sequence>
<evidence type="ECO:0000256" key="1">
    <source>
        <dbReference type="ARBA" id="ARBA00004761"/>
    </source>
</evidence>
<dbReference type="InterPro" id="IPR013785">
    <property type="entry name" value="Aldolase_TIM"/>
</dbReference>
<accession>A0A9P1NQG2</accession>
<dbReference type="Proteomes" id="UP000007319">
    <property type="component" value="Plasmid AZOBR_p2"/>
</dbReference>
<dbReference type="CDD" id="cd00452">
    <property type="entry name" value="KDPG_aldolase"/>
    <property type="match status" value="1"/>
</dbReference>
<dbReference type="AlphaFoldDB" id="A0A9P1NQG2"/>
<reference evidence="6 7" key="1">
    <citation type="journal article" date="2011" name="PLoS Genet.">
        <title>Azospirillum genomes reveal transition of bacteria from aquatic to terrestrial environments.</title>
        <authorList>
            <person name="Wisniewski-Dye F."/>
            <person name="Borziak K."/>
            <person name="Khalsa-Moyers G."/>
            <person name="Alexandre G."/>
            <person name="Sukharnikov L.O."/>
            <person name="Wuichet K."/>
            <person name="Hurst G.B."/>
            <person name="McDonald W.H."/>
            <person name="Robertson J.S."/>
            <person name="Barbe V."/>
            <person name="Calteau A."/>
            <person name="Rouy Z."/>
            <person name="Mangenot S."/>
            <person name="Prigent-Combaret C."/>
            <person name="Normand P."/>
            <person name="Boyer M."/>
            <person name="Siguier P."/>
            <person name="Dessaux Y."/>
            <person name="Elmerich C."/>
            <person name="Condemine G."/>
            <person name="Krishnen G."/>
            <person name="Kennedy I."/>
            <person name="Paterson A.H."/>
            <person name="Gonzalez V."/>
            <person name="Mavingui P."/>
            <person name="Zhulin I.B."/>
        </authorList>
    </citation>
    <scope>NUCLEOTIDE SEQUENCE [LARGE SCALE GENOMIC DNA]</scope>
    <source>
        <strain evidence="6 7">Sp245</strain>
    </source>
</reference>
<dbReference type="NCBIfam" id="NF006600">
    <property type="entry name" value="PRK09140.1"/>
    <property type="match status" value="1"/>
</dbReference>
<dbReference type="PANTHER" id="PTHR30246">
    <property type="entry name" value="2-KETO-3-DEOXY-6-PHOSPHOGLUCONATE ALDOLASE"/>
    <property type="match status" value="1"/>
</dbReference>